<evidence type="ECO:0000313" key="2">
    <source>
        <dbReference type="Proteomes" id="UP001595962"/>
    </source>
</evidence>
<dbReference type="GO" id="GO:0004860">
    <property type="term" value="F:protein kinase inhibitor activity"/>
    <property type="evidence" value="ECO:0007669"/>
    <property type="project" value="UniProtKB-KW"/>
</dbReference>
<dbReference type="SUPFAM" id="SSF49777">
    <property type="entry name" value="PEBP-like"/>
    <property type="match status" value="1"/>
</dbReference>
<dbReference type="PANTHER" id="PTHR30289:SF1">
    <property type="entry name" value="PEBP (PHOSPHATIDYLETHANOLAMINE-BINDING PROTEIN) FAMILY PROTEIN"/>
    <property type="match status" value="1"/>
</dbReference>
<organism evidence="1 2">
    <name type="scientific">Rheinheimera marina</name>
    <dbReference type="NCBI Taxonomy" id="1774958"/>
    <lineage>
        <taxon>Bacteria</taxon>
        <taxon>Pseudomonadati</taxon>
        <taxon>Pseudomonadota</taxon>
        <taxon>Gammaproteobacteria</taxon>
        <taxon>Chromatiales</taxon>
        <taxon>Chromatiaceae</taxon>
        <taxon>Rheinheimera</taxon>
    </lineage>
</organism>
<name>A0ABV9JQT6_9GAMM</name>
<dbReference type="RefSeq" id="WP_377335730.1">
    <property type="nucleotide sequence ID" value="NZ_JBHSGB010000016.1"/>
</dbReference>
<dbReference type="EMBL" id="JBHSGB010000016">
    <property type="protein sequence ID" value="MFC4656557.1"/>
    <property type="molecule type" value="Genomic_DNA"/>
</dbReference>
<gene>
    <name evidence="1" type="ORF">ACFO3I_16175</name>
</gene>
<dbReference type="Gene3D" id="3.90.280.10">
    <property type="entry name" value="PEBP-like"/>
    <property type="match status" value="1"/>
</dbReference>
<dbReference type="InterPro" id="IPR008914">
    <property type="entry name" value="PEBP"/>
</dbReference>
<keyword evidence="1" id="KW-0649">Protein kinase inhibitor</keyword>
<evidence type="ECO:0000313" key="1">
    <source>
        <dbReference type="EMBL" id="MFC4656557.1"/>
    </source>
</evidence>
<sequence>MNQFQLTSPDIKEGHFMAKTFEFNGFGCDGPNKSPALSWAGAPADTKSFALTVFDPDAPTGSGFWHWLVVDIPATISDLAQGAGNGELPAGARALRNDYGLTDFGGACPPPGHGMHRYQFTVWALPSEGLGVPDDASAAVVGFMLNANAIGKATLTATYAR</sequence>
<comment type="caution">
    <text evidence="1">The sequence shown here is derived from an EMBL/GenBank/DDBJ whole genome shotgun (WGS) entry which is preliminary data.</text>
</comment>
<dbReference type="CDD" id="cd00865">
    <property type="entry name" value="PEBP_bact_arch"/>
    <property type="match status" value="1"/>
</dbReference>
<proteinExistence type="predicted"/>
<protein>
    <submittedName>
        <fullName evidence="1">YbhB/YbcL family Raf kinase inhibitor-like protein</fullName>
    </submittedName>
</protein>
<dbReference type="InterPro" id="IPR005247">
    <property type="entry name" value="YbhB_YbcL/LppC-like"/>
</dbReference>
<dbReference type="NCBIfam" id="TIGR00481">
    <property type="entry name" value="YbhB/YbcL family Raf kinase inhibitor-like protein"/>
    <property type="match status" value="1"/>
</dbReference>
<reference evidence="2" key="1">
    <citation type="journal article" date="2019" name="Int. J. Syst. Evol. Microbiol.">
        <title>The Global Catalogue of Microorganisms (GCM) 10K type strain sequencing project: providing services to taxonomists for standard genome sequencing and annotation.</title>
        <authorList>
            <consortium name="The Broad Institute Genomics Platform"/>
            <consortium name="The Broad Institute Genome Sequencing Center for Infectious Disease"/>
            <person name="Wu L."/>
            <person name="Ma J."/>
        </authorList>
    </citation>
    <scope>NUCLEOTIDE SEQUENCE [LARGE SCALE GENOMIC DNA]</scope>
    <source>
        <strain evidence="2">DT28</strain>
    </source>
</reference>
<dbReference type="InterPro" id="IPR036610">
    <property type="entry name" value="PEBP-like_sf"/>
</dbReference>
<keyword evidence="2" id="KW-1185">Reference proteome</keyword>
<accession>A0ABV9JQT6</accession>
<dbReference type="PANTHER" id="PTHR30289">
    <property type="entry name" value="UNCHARACTERIZED PROTEIN YBCL-RELATED"/>
    <property type="match status" value="1"/>
</dbReference>
<dbReference type="Pfam" id="PF01161">
    <property type="entry name" value="PBP"/>
    <property type="match status" value="1"/>
</dbReference>
<dbReference type="Proteomes" id="UP001595962">
    <property type="component" value="Unassembled WGS sequence"/>
</dbReference>